<evidence type="ECO:0000256" key="2">
    <source>
        <dbReference type="SAM" id="SignalP"/>
    </source>
</evidence>
<dbReference type="EMBL" id="CM001882">
    <property type="protein sequence ID" value="EOY03811.1"/>
    <property type="molecule type" value="Genomic_DNA"/>
</dbReference>
<feature type="chain" id="PRO_5001597391" evidence="2">
    <location>
        <begin position="21"/>
        <end position="323"/>
    </location>
</feature>
<evidence type="ECO:0000313" key="4">
    <source>
        <dbReference type="Proteomes" id="UP000026915"/>
    </source>
</evidence>
<dbReference type="Gramene" id="EOY03811">
    <property type="protein sequence ID" value="EOY03811"/>
    <property type="gene ID" value="TCM_018997"/>
</dbReference>
<keyword evidence="2" id="KW-0732">Signal</keyword>
<organism evidence="3 4">
    <name type="scientific">Theobroma cacao</name>
    <name type="common">Cacao</name>
    <name type="synonym">Cocoa</name>
    <dbReference type="NCBI Taxonomy" id="3641"/>
    <lineage>
        <taxon>Eukaryota</taxon>
        <taxon>Viridiplantae</taxon>
        <taxon>Streptophyta</taxon>
        <taxon>Embryophyta</taxon>
        <taxon>Tracheophyta</taxon>
        <taxon>Spermatophyta</taxon>
        <taxon>Magnoliopsida</taxon>
        <taxon>eudicotyledons</taxon>
        <taxon>Gunneridae</taxon>
        <taxon>Pentapetalae</taxon>
        <taxon>rosids</taxon>
        <taxon>malvids</taxon>
        <taxon>Malvales</taxon>
        <taxon>Malvaceae</taxon>
        <taxon>Byttnerioideae</taxon>
        <taxon>Theobroma</taxon>
    </lineage>
</organism>
<evidence type="ECO:0000313" key="3">
    <source>
        <dbReference type="EMBL" id="EOY03811.1"/>
    </source>
</evidence>
<dbReference type="eggNOG" id="ENOG502QQ26">
    <property type="taxonomic scope" value="Eukaryota"/>
</dbReference>
<accession>A0A061EFY3</accession>
<feature type="compositionally biased region" description="Low complexity" evidence="1">
    <location>
        <begin position="182"/>
        <end position="191"/>
    </location>
</feature>
<dbReference type="STRING" id="3641.A0A061EFY3"/>
<dbReference type="OMA" id="YCETCFQ"/>
<gene>
    <name evidence="3" type="ORF">TCM_018997</name>
</gene>
<evidence type="ECO:0000256" key="1">
    <source>
        <dbReference type="SAM" id="MobiDB-lite"/>
    </source>
</evidence>
<dbReference type="Proteomes" id="UP000026915">
    <property type="component" value="Chromosome 4"/>
</dbReference>
<feature type="compositionally biased region" description="Pro residues" evidence="1">
    <location>
        <begin position="192"/>
        <end position="291"/>
    </location>
</feature>
<name>A0A061EFY3_THECC</name>
<keyword evidence="4" id="KW-1185">Reference proteome</keyword>
<reference evidence="3 4" key="1">
    <citation type="journal article" date="2013" name="Genome Biol.">
        <title>The genome sequence of the most widely cultivated cacao type and its use to identify candidate genes regulating pod color.</title>
        <authorList>
            <person name="Motamayor J.C."/>
            <person name="Mockaitis K."/>
            <person name="Schmutz J."/>
            <person name="Haiminen N."/>
            <person name="Iii D.L."/>
            <person name="Cornejo O."/>
            <person name="Findley S.D."/>
            <person name="Zheng P."/>
            <person name="Utro F."/>
            <person name="Royaert S."/>
            <person name="Saski C."/>
            <person name="Jenkins J."/>
            <person name="Podicheti R."/>
            <person name="Zhao M."/>
            <person name="Scheffler B.E."/>
            <person name="Stack J.C."/>
            <person name="Feltus F.A."/>
            <person name="Mustiga G.M."/>
            <person name="Amores F."/>
            <person name="Phillips W."/>
            <person name="Marelli J.P."/>
            <person name="May G.D."/>
            <person name="Shapiro H."/>
            <person name="Ma J."/>
            <person name="Bustamante C.D."/>
            <person name="Schnell R.J."/>
            <person name="Main D."/>
            <person name="Gilbert D."/>
            <person name="Parida L."/>
            <person name="Kuhn D.N."/>
        </authorList>
    </citation>
    <scope>NUCLEOTIDE SEQUENCE [LARGE SCALE GENOMIC DNA]</scope>
    <source>
        <strain evidence="4">cv. Matina 1-6</strain>
    </source>
</reference>
<dbReference type="PANTHER" id="PTHR47273:SF4">
    <property type="entry name" value="EXPRESSED PROTEIN"/>
    <property type="match status" value="1"/>
</dbReference>
<proteinExistence type="predicted"/>
<feature type="region of interest" description="Disordered" evidence="1">
    <location>
        <begin position="149"/>
        <end position="291"/>
    </location>
</feature>
<sequence length="323" mass="35283">MSRFLLLLLLGFFFNNFSESSHDQKLSAVVVGTVYCDTCFQEEFSRTSYFISGASVAVECKDGTSRPSFRQEVKTNEHGEFKIHLPFSVSKHVKKIKGCSVKLIRSREPYCAVASTATSSSLHLKSRMHGTHIFSAGFFTFKPLKQPTLCSQKPSTQNPKQLKNKEPPAQNVLHPESFLSTPSVFPPDDAVPAPPILTPNPFQLPPLLPPNPIQPPPLLPPNPFQPPPAPLIPNPFQPPPAPLIPNPFQPPPAPLFPPNPFRPPRAPPSPLFPFPPIPGLTPPSPPPPPPPFFPFPFPPFPFPPIPPFPGIPSASTSPTKSSP</sequence>
<dbReference type="HOGENOM" id="CLU_047069_0_0_1"/>
<feature type="compositionally biased region" description="Polar residues" evidence="1">
    <location>
        <begin position="149"/>
        <end position="161"/>
    </location>
</feature>
<dbReference type="PANTHER" id="PTHR47273">
    <property type="entry name" value="EXPRESSED PROTEIN"/>
    <property type="match status" value="1"/>
</dbReference>
<protein>
    <submittedName>
        <fullName evidence="3">Pollen Ole e 1 allergen and extensin family protein</fullName>
    </submittedName>
</protein>
<dbReference type="AlphaFoldDB" id="A0A061EFY3"/>
<dbReference type="Pfam" id="PF01190">
    <property type="entry name" value="Pollen_Ole_e_1"/>
    <property type="match status" value="1"/>
</dbReference>
<dbReference type="InParanoid" id="A0A061EFY3"/>
<feature type="signal peptide" evidence="2">
    <location>
        <begin position="1"/>
        <end position="20"/>
    </location>
</feature>